<gene>
    <name evidence="1" type="ORF">A3844_07905</name>
</gene>
<dbReference type="EMBL" id="LVWI01000031">
    <property type="protein sequence ID" value="OKP88289.1"/>
    <property type="molecule type" value="Genomic_DNA"/>
</dbReference>
<organism evidence="1 2">
    <name type="scientific">Paenibacillus helianthi</name>
    <dbReference type="NCBI Taxonomy" id="1349432"/>
    <lineage>
        <taxon>Bacteria</taxon>
        <taxon>Bacillati</taxon>
        <taxon>Bacillota</taxon>
        <taxon>Bacilli</taxon>
        <taxon>Bacillales</taxon>
        <taxon>Paenibacillaceae</taxon>
        <taxon>Paenibacillus</taxon>
    </lineage>
</organism>
<accession>A0ABX3EV00</accession>
<dbReference type="Proteomes" id="UP000186058">
    <property type="component" value="Unassembled WGS sequence"/>
</dbReference>
<sequence>MNQLQVYEAPKDIPGRQDYQVKVRNPGEAWQTLFIYEVKVDMHEVRPASMAFFDFEGEADVEITCLYTRIEGGDQRPRYYILCFPRWRSVDRDVHAA</sequence>
<comment type="caution">
    <text evidence="1">The sequence shown here is derived from an EMBL/GenBank/DDBJ whole genome shotgun (WGS) entry which is preliminary data.</text>
</comment>
<protein>
    <submittedName>
        <fullName evidence="1">Uncharacterized protein</fullName>
    </submittedName>
</protein>
<name>A0ABX3EV00_9BACL</name>
<evidence type="ECO:0000313" key="1">
    <source>
        <dbReference type="EMBL" id="OKP88289.1"/>
    </source>
</evidence>
<dbReference type="RefSeq" id="WP_167374648.1">
    <property type="nucleotide sequence ID" value="NZ_LVWI01000031.1"/>
</dbReference>
<reference evidence="1 2" key="1">
    <citation type="submission" date="2016-03" db="EMBL/GenBank/DDBJ databases">
        <authorList>
            <person name="Sant'Anna F.H."/>
            <person name="Ambrosini A."/>
            <person name="Souza R."/>
            <person name="Bach E."/>
            <person name="Fernandes G."/>
            <person name="Balsanelli E."/>
            <person name="Baura V.A."/>
            <person name="Souza E.M."/>
            <person name="Passaglia L."/>
        </authorList>
    </citation>
    <scope>NUCLEOTIDE SEQUENCE [LARGE SCALE GENOMIC DNA]</scope>
    <source>
        <strain evidence="1 2">P26E</strain>
    </source>
</reference>
<keyword evidence="2" id="KW-1185">Reference proteome</keyword>
<proteinExistence type="predicted"/>
<evidence type="ECO:0000313" key="2">
    <source>
        <dbReference type="Proteomes" id="UP000186058"/>
    </source>
</evidence>